<proteinExistence type="predicted"/>
<dbReference type="AlphaFoldDB" id="A0A5K7ZAB4"/>
<reference evidence="1 2" key="1">
    <citation type="submission" date="2019-11" db="EMBL/GenBank/DDBJ databases">
        <title>Comparative genomics of hydrocarbon-degrading Desulfosarcina strains.</title>
        <authorList>
            <person name="Watanabe M."/>
            <person name="Kojima H."/>
            <person name="Fukui M."/>
        </authorList>
    </citation>
    <scope>NUCLEOTIDE SEQUENCE [LARGE SCALE GENOMIC DNA]</scope>
    <source>
        <strain evidence="1 2">PP31</strain>
    </source>
</reference>
<name>A0A5K7ZAB4_9BACT</name>
<evidence type="ECO:0000313" key="1">
    <source>
        <dbReference type="EMBL" id="BBO77720.1"/>
    </source>
</evidence>
<gene>
    <name evidence="1" type="ORF">DSCW_51370</name>
</gene>
<dbReference type="Pfam" id="PF16468">
    <property type="entry name" value="DUF5049"/>
    <property type="match status" value="1"/>
</dbReference>
<dbReference type="InterPro" id="IPR032488">
    <property type="entry name" value="DUF5049"/>
</dbReference>
<dbReference type="Proteomes" id="UP000427769">
    <property type="component" value="Chromosome"/>
</dbReference>
<organism evidence="1 2">
    <name type="scientific">Desulfosarcina widdelii</name>
    <dbReference type="NCBI Taxonomy" id="947919"/>
    <lineage>
        <taxon>Bacteria</taxon>
        <taxon>Pseudomonadati</taxon>
        <taxon>Thermodesulfobacteriota</taxon>
        <taxon>Desulfobacteria</taxon>
        <taxon>Desulfobacterales</taxon>
        <taxon>Desulfosarcinaceae</taxon>
        <taxon>Desulfosarcina</taxon>
    </lineage>
</organism>
<dbReference type="RefSeq" id="WP_197740424.1">
    <property type="nucleotide sequence ID" value="NZ_AP021875.1"/>
</dbReference>
<dbReference type="EMBL" id="AP021875">
    <property type="protein sequence ID" value="BBO77720.1"/>
    <property type="molecule type" value="Genomic_DNA"/>
</dbReference>
<keyword evidence="2" id="KW-1185">Reference proteome</keyword>
<evidence type="ECO:0008006" key="3">
    <source>
        <dbReference type="Google" id="ProtNLM"/>
    </source>
</evidence>
<evidence type="ECO:0000313" key="2">
    <source>
        <dbReference type="Proteomes" id="UP000427769"/>
    </source>
</evidence>
<accession>A0A5K7ZAB4</accession>
<sequence>MRVLIKNTDLAGKPLEGEGEVFTGKTSLEIVRAMKGAALFSDQVSFEDYIDMLLRNAKMLAGIDLMVKGDSPEEKADSLLAALIDHGLADVLEDDAPMRIPVPAVVWQGIDAVRLSGLTNMLDRPEVTRIARELDFSEAGGWIEAHPKEYAEGVFRGFVVEPDGGKS</sequence>
<protein>
    <recommendedName>
        <fullName evidence="3">DUF5049 domain-containing protein</fullName>
    </recommendedName>
</protein>
<dbReference type="KEGG" id="dwd:DSCW_51370"/>